<dbReference type="GO" id="GO:0008658">
    <property type="term" value="F:penicillin binding"/>
    <property type="evidence" value="ECO:0007669"/>
    <property type="project" value="InterPro"/>
</dbReference>
<dbReference type="SUPFAM" id="SSF56601">
    <property type="entry name" value="beta-lactamase/transpeptidase-like"/>
    <property type="match status" value="1"/>
</dbReference>
<dbReference type="Gene3D" id="3.40.710.10">
    <property type="entry name" value="DD-peptidase/beta-lactamase superfamily"/>
    <property type="match status" value="1"/>
</dbReference>
<feature type="domain" description="Penicillin-binding protein dimerisation" evidence="5">
    <location>
        <begin position="50"/>
        <end position="195"/>
    </location>
</feature>
<dbReference type="InterPro" id="IPR036138">
    <property type="entry name" value="PBP_dimer_sf"/>
</dbReference>
<dbReference type="Gene3D" id="3.90.1310.10">
    <property type="entry name" value="Penicillin-binding protein 2a (Domain 2)"/>
    <property type="match status" value="1"/>
</dbReference>
<dbReference type="InterPro" id="IPR050515">
    <property type="entry name" value="Beta-lactam/transpept"/>
</dbReference>
<reference evidence="6" key="1">
    <citation type="submission" date="2020-02" db="EMBL/GenBank/DDBJ databases">
        <authorList>
            <person name="Meier V. D."/>
        </authorList>
    </citation>
    <scope>NUCLEOTIDE SEQUENCE</scope>
    <source>
        <strain evidence="6">AVDCRST_MAG35</strain>
    </source>
</reference>
<dbReference type="AlphaFoldDB" id="A0A6J4P5L5"/>
<dbReference type="PANTHER" id="PTHR30627">
    <property type="entry name" value="PEPTIDOGLYCAN D,D-TRANSPEPTIDASE"/>
    <property type="match status" value="1"/>
</dbReference>
<dbReference type="InterPro" id="IPR001460">
    <property type="entry name" value="PCN-bd_Tpept"/>
</dbReference>
<dbReference type="GO" id="GO:0005886">
    <property type="term" value="C:plasma membrane"/>
    <property type="evidence" value="ECO:0007669"/>
    <property type="project" value="TreeGrafter"/>
</dbReference>
<dbReference type="InterPro" id="IPR012338">
    <property type="entry name" value="Beta-lactam/transpept-like"/>
</dbReference>
<evidence type="ECO:0000313" key="6">
    <source>
        <dbReference type="EMBL" id="CAA9405359.1"/>
    </source>
</evidence>
<keyword evidence="3" id="KW-0472">Membrane</keyword>
<dbReference type="GO" id="GO:0071555">
    <property type="term" value="P:cell wall organization"/>
    <property type="evidence" value="ECO:0007669"/>
    <property type="project" value="TreeGrafter"/>
</dbReference>
<evidence type="ECO:0000256" key="2">
    <source>
        <dbReference type="ARBA" id="ARBA00007171"/>
    </source>
</evidence>
<evidence type="ECO:0000259" key="5">
    <source>
        <dbReference type="Pfam" id="PF03717"/>
    </source>
</evidence>
<name>A0A6J4P5L5_9ACTN</name>
<gene>
    <name evidence="6" type="ORF">AVDCRST_MAG35-1127</name>
</gene>
<dbReference type="GO" id="GO:0016757">
    <property type="term" value="F:glycosyltransferase activity"/>
    <property type="evidence" value="ECO:0007669"/>
    <property type="project" value="UniProtKB-KW"/>
</dbReference>
<dbReference type="EMBL" id="CADCUY010000229">
    <property type="protein sequence ID" value="CAA9405359.1"/>
    <property type="molecule type" value="Genomic_DNA"/>
</dbReference>
<proteinExistence type="inferred from homology"/>
<feature type="non-terminal residue" evidence="6">
    <location>
        <position position="1"/>
    </location>
</feature>
<dbReference type="InterPro" id="IPR005311">
    <property type="entry name" value="PBP_dimer"/>
</dbReference>
<evidence type="ECO:0000259" key="4">
    <source>
        <dbReference type="Pfam" id="PF00905"/>
    </source>
</evidence>
<protein>
    <submittedName>
        <fullName evidence="6">Cell division protein FtsI [Peptidoglycan synthetase]</fullName>
        <ecNumber evidence="6">2.4.1.129</ecNumber>
    </submittedName>
</protein>
<keyword evidence="6" id="KW-0132">Cell division</keyword>
<keyword evidence="6" id="KW-0328">Glycosyltransferase</keyword>
<dbReference type="GO" id="GO:0051301">
    <property type="term" value="P:cell division"/>
    <property type="evidence" value="ECO:0007669"/>
    <property type="project" value="UniProtKB-KW"/>
</dbReference>
<feature type="domain" description="Penicillin-binding protein transpeptidase" evidence="4">
    <location>
        <begin position="239"/>
        <end position="546"/>
    </location>
</feature>
<dbReference type="SUPFAM" id="SSF56519">
    <property type="entry name" value="Penicillin binding protein dimerisation domain"/>
    <property type="match status" value="1"/>
</dbReference>
<keyword evidence="6" id="KW-0808">Transferase</keyword>
<dbReference type="Pfam" id="PF03717">
    <property type="entry name" value="PBP_dimer"/>
    <property type="match status" value="1"/>
</dbReference>
<sequence length="570" mass="59220">ASADRRGAVLTAVVLALLVVFSGRLLQLQAVDSRELAAVALAGRTTTVPLPASRGDITAADGSVLAASVERRDVVVDQTLVEDPAATAAAIVPLVEGADPAAVQEALTGDRRWAVVVKGVTPAEWRAVDALDLTGVYAEQASLRTYPSGNVAGNLIGWVGRDGEARAGLEITQDEVLTGTPGSETFEQGAKGQRIPMGEASRVAPVPGHDVHLTIDRDLQWYAQRAIAAQVEVMRAEWGAVTVTDPRTGELLALAESGTVDPNDPGASAVEERGNRSLQQVIEPGSTAKVVTAAAALEEGLVTPTTAFRIPDRYTAPNGQTFRDSSPHPEQKLTFAGVLASSSNTGTVMVGERLSRQQRYDYLRAFGLGEESALGFPGESAGILQGPDDWDGRKQYTVLFGQGFAATMLQSAQVFATIANGGVRMPTHAIAGTTAPDGTFTPADPGEGVRVVSETTADQVLSMLEGAVGEGGTGGNAAVPGFRVAGKTGTAQAAGENGYADRQYTSSFIGMAPAEDPELVVSVVVQRPQEAYYGGTVAAPVFSDVMSYALAQRGVAPTGTEPDLVPLTWE</sequence>
<dbReference type="EC" id="2.4.1.129" evidence="6"/>
<evidence type="ECO:0000256" key="3">
    <source>
        <dbReference type="ARBA" id="ARBA00023136"/>
    </source>
</evidence>
<dbReference type="Pfam" id="PF00905">
    <property type="entry name" value="Transpeptidase"/>
    <property type="match status" value="1"/>
</dbReference>
<dbReference type="Gene3D" id="3.30.450.330">
    <property type="match status" value="1"/>
</dbReference>
<organism evidence="6">
    <name type="scientific">uncultured Quadrisphaera sp</name>
    <dbReference type="NCBI Taxonomy" id="904978"/>
    <lineage>
        <taxon>Bacteria</taxon>
        <taxon>Bacillati</taxon>
        <taxon>Actinomycetota</taxon>
        <taxon>Actinomycetes</taxon>
        <taxon>Kineosporiales</taxon>
        <taxon>Kineosporiaceae</taxon>
        <taxon>Quadrisphaera</taxon>
        <taxon>environmental samples</taxon>
    </lineage>
</organism>
<evidence type="ECO:0000256" key="1">
    <source>
        <dbReference type="ARBA" id="ARBA00004370"/>
    </source>
</evidence>
<comment type="subcellular location">
    <subcellularLocation>
        <location evidence="1">Membrane</location>
    </subcellularLocation>
</comment>
<accession>A0A6J4P5L5</accession>
<comment type="similarity">
    <text evidence="2">Belongs to the transpeptidase family.</text>
</comment>
<dbReference type="PANTHER" id="PTHR30627:SF1">
    <property type="entry name" value="PEPTIDOGLYCAN D,D-TRANSPEPTIDASE FTSI"/>
    <property type="match status" value="1"/>
</dbReference>
<keyword evidence="6" id="KW-0131">Cell cycle</keyword>